<dbReference type="Proteomes" id="UP000708208">
    <property type="component" value="Unassembled WGS sequence"/>
</dbReference>
<dbReference type="GO" id="GO:0008757">
    <property type="term" value="F:S-adenosylmethionine-dependent methyltransferase activity"/>
    <property type="evidence" value="ECO:0007669"/>
    <property type="project" value="InterPro"/>
</dbReference>
<protein>
    <recommendedName>
        <fullName evidence="4">Methyltransferase type 11 domain-containing protein</fullName>
    </recommendedName>
</protein>
<dbReference type="GO" id="GO:0032259">
    <property type="term" value="P:methylation"/>
    <property type="evidence" value="ECO:0007669"/>
    <property type="project" value="UniProtKB-KW"/>
</dbReference>
<feature type="domain" description="Methyltransferase type 11" evidence="4">
    <location>
        <begin position="56"/>
        <end position="127"/>
    </location>
</feature>
<comment type="similarity">
    <text evidence="1">Belongs to the methyltransferase superfamily.</text>
</comment>
<dbReference type="Pfam" id="PF08241">
    <property type="entry name" value="Methyltransf_11"/>
    <property type="match status" value="1"/>
</dbReference>
<dbReference type="InterPro" id="IPR013216">
    <property type="entry name" value="Methyltransf_11"/>
</dbReference>
<dbReference type="OrthoDB" id="411785at2759"/>
<dbReference type="InterPro" id="IPR051419">
    <property type="entry name" value="Lys/N-term_MeTrsfase_sf"/>
</dbReference>
<reference evidence="5" key="1">
    <citation type="submission" date="2021-06" db="EMBL/GenBank/DDBJ databases">
        <authorList>
            <person name="Hodson N. C."/>
            <person name="Mongue J. A."/>
            <person name="Jaron S. K."/>
        </authorList>
    </citation>
    <scope>NUCLEOTIDE SEQUENCE</scope>
</reference>
<evidence type="ECO:0000259" key="4">
    <source>
        <dbReference type="Pfam" id="PF08241"/>
    </source>
</evidence>
<accession>A0A8J2NZY0</accession>
<dbReference type="PANTHER" id="PTHR12176">
    <property type="entry name" value="SAM-DEPENDENT METHYLTRANSFERASE SUPERFAMILY PROTEIN"/>
    <property type="match status" value="1"/>
</dbReference>
<dbReference type="EMBL" id="CAJVCH010242249">
    <property type="protein sequence ID" value="CAG7733068.1"/>
    <property type="molecule type" value="Genomic_DNA"/>
</dbReference>
<evidence type="ECO:0000313" key="6">
    <source>
        <dbReference type="Proteomes" id="UP000708208"/>
    </source>
</evidence>
<sequence length="199" mass="23325">MSSTDFIPEENEDYGNVEYWNSRFAIEENYEWCKGYASFQGLFNQYVPKTDKILIVGNGSSNLPIDLYNDSYDSVVSMDYSDNSIKKLQERSPPSIRYVCADMRFMKFDETFDTVIEKSTLDVLFTKEPSPWSISEETSLDLNNTLNSVKKSLNVNGKFISVTFAEPFFRKKYYLNYWTNINVEKFGDMFHYYFIVCKS</sequence>
<keyword evidence="3" id="KW-0808">Transferase</keyword>
<keyword evidence="6" id="KW-1185">Reference proteome</keyword>
<evidence type="ECO:0000256" key="1">
    <source>
        <dbReference type="ARBA" id="ARBA00008361"/>
    </source>
</evidence>
<gene>
    <name evidence="5" type="ORF">AFUS01_LOCUS21537</name>
</gene>
<comment type="caution">
    <text evidence="5">The sequence shown here is derived from an EMBL/GenBank/DDBJ whole genome shotgun (WGS) entry which is preliminary data.</text>
</comment>
<keyword evidence="2" id="KW-0489">Methyltransferase</keyword>
<organism evidence="5 6">
    <name type="scientific">Allacma fusca</name>
    <dbReference type="NCBI Taxonomy" id="39272"/>
    <lineage>
        <taxon>Eukaryota</taxon>
        <taxon>Metazoa</taxon>
        <taxon>Ecdysozoa</taxon>
        <taxon>Arthropoda</taxon>
        <taxon>Hexapoda</taxon>
        <taxon>Collembola</taxon>
        <taxon>Symphypleona</taxon>
        <taxon>Sminthuridae</taxon>
        <taxon>Allacma</taxon>
    </lineage>
</organism>
<dbReference type="PANTHER" id="PTHR12176:SF80">
    <property type="entry name" value="EEF1A LYSINE METHYLTRANSFERASE 4"/>
    <property type="match status" value="1"/>
</dbReference>
<evidence type="ECO:0000256" key="2">
    <source>
        <dbReference type="ARBA" id="ARBA00022603"/>
    </source>
</evidence>
<dbReference type="AlphaFoldDB" id="A0A8J2NZY0"/>
<evidence type="ECO:0000256" key="3">
    <source>
        <dbReference type="ARBA" id="ARBA00022679"/>
    </source>
</evidence>
<proteinExistence type="inferred from homology"/>
<evidence type="ECO:0000313" key="5">
    <source>
        <dbReference type="EMBL" id="CAG7733068.1"/>
    </source>
</evidence>
<name>A0A8J2NZY0_9HEXA</name>